<dbReference type="Gene3D" id="3.90.850.10">
    <property type="entry name" value="Fumarylacetoacetase-like, C-terminal domain"/>
    <property type="match status" value="1"/>
</dbReference>
<organism evidence="4 5">
    <name type="scientific">Candidatus Thermofonsia Clade 3 bacterium</name>
    <dbReference type="NCBI Taxonomy" id="2364212"/>
    <lineage>
        <taxon>Bacteria</taxon>
        <taxon>Bacillati</taxon>
        <taxon>Chloroflexota</taxon>
        <taxon>Candidatus Thermofontia</taxon>
        <taxon>Candidatus Thermofonsia Clade 3</taxon>
    </lineage>
</organism>
<dbReference type="AlphaFoldDB" id="A0A2M8QC13"/>
<protein>
    <recommendedName>
        <fullName evidence="3">Fumarylacetoacetase-like C-terminal domain-containing protein</fullName>
    </recommendedName>
</protein>
<name>A0A2M8QC13_9CHLR</name>
<evidence type="ECO:0000313" key="4">
    <source>
        <dbReference type="EMBL" id="PJF47320.1"/>
    </source>
</evidence>
<dbReference type="GO" id="GO:0016853">
    <property type="term" value="F:isomerase activity"/>
    <property type="evidence" value="ECO:0007669"/>
    <property type="project" value="UniProtKB-ARBA"/>
</dbReference>
<dbReference type="GO" id="GO:0019752">
    <property type="term" value="P:carboxylic acid metabolic process"/>
    <property type="evidence" value="ECO:0007669"/>
    <property type="project" value="UniProtKB-ARBA"/>
</dbReference>
<gene>
    <name evidence="4" type="ORF">CUN48_09320</name>
</gene>
<evidence type="ECO:0000256" key="2">
    <source>
        <dbReference type="ARBA" id="ARBA00022723"/>
    </source>
</evidence>
<feature type="domain" description="Fumarylacetoacetase-like C-terminal" evidence="3">
    <location>
        <begin position="71"/>
        <end position="275"/>
    </location>
</feature>
<dbReference type="PANTHER" id="PTHR42796">
    <property type="entry name" value="FUMARYLACETOACETATE HYDROLASE DOMAIN-CONTAINING PROTEIN 2A-RELATED"/>
    <property type="match status" value="1"/>
</dbReference>
<dbReference type="PANTHER" id="PTHR42796:SF4">
    <property type="entry name" value="FUMARYLACETOACETATE HYDROLASE DOMAIN-CONTAINING PROTEIN 2A"/>
    <property type="match status" value="1"/>
</dbReference>
<comment type="similarity">
    <text evidence="1">Belongs to the FAH family.</text>
</comment>
<evidence type="ECO:0000259" key="3">
    <source>
        <dbReference type="Pfam" id="PF01557"/>
    </source>
</evidence>
<dbReference type="Proteomes" id="UP000230790">
    <property type="component" value="Unassembled WGS sequence"/>
</dbReference>
<comment type="caution">
    <text evidence="4">The sequence shown here is derived from an EMBL/GenBank/DDBJ whole genome shotgun (WGS) entry which is preliminary data.</text>
</comment>
<dbReference type="SUPFAM" id="SSF56529">
    <property type="entry name" value="FAH"/>
    <property type="match status" value="1"/>
</dbReference>
<reference evidence="4 5" key="1">
    <citation type="submission" date="2017-11" db="EMBL/GenBank/DDBJ databases">
        <title>Evolution of Phototrophy in the Chloroflexi Phylum Driven by Horizontal Gene Transfer.</title>
        <authorList>
            <person name="Ward L.M."/>
            <person name="Hemp J."/>
            <person name="Shih P.M."/>
            <person name="Mcglynn S.E."/>
            <person name="Fischer W."/>
        </authorList>
    </citation>
    <scope>NUCLEOTIDE SEQUENCE [LARGE SCALE GENOMIC DNA]</scope>
    <source>
        <strain evidence="4">JP3_7</strain>
    </source>
</reference>
<dbReference type="GO" id="GO:0046872">
    <property type="term" value="F:metal ion binding"/>
    <property type="evidence" value="ECO:0007669"/>
    <property type="project" value="UniProtKB-KW"/>
</dbReference>
<dbReference type="EMBL" id="PGTN01000055">
    <property type="protein sequence ID" value="PJF47320.1"/>
    <property type="molecule type" value="Genomic_DNA"/>
</dbReference>
<sequence>MKIITYELDGRAGVGALHPDGGAVDLTEAGDALEIASNPQARARAERLMADPARRIPAPLRLRAPFAPRSFICIGLNYMDHVKESNAQTPARPVVFAKFANALAHPGDAITWYADVTQQVDWEAELGVVIGKPCYRVSKEEAMAYVGGYTCVNDVSARDIQLTDSAKQFTLGKTLDGFCPVGPCLVTTDEIPDPQNLAIRCRVNGTVVQDSNTREMIFDVATLVSYLSKFMTLMPGDLIATGTPPGVGMGMKPPVWLKDGDEVTVEIERIGALTNFCRVR</sequence>
<dbReference type="InterPro" id="IPR051121">
    <property type="entry name" value="FAH"/>
</dbReference>
<dbReference type="InterPro" id="IPR036663">
    <property type="entry name" value="Fumarylacetoacetase_C_sf"/>
</dbReference>
<accession>A0A2M8QC13</accession>
<evidence type="ECO:0000313" key="5">
    <source>
        <dbReference type="Proteomes" id="UP000230790"/>
    </source>
</evidence>
<dbReference type="Pfam" id="PF01557">
    <property type="entry name" value="FAA_hydrolase"/>
    <property type="match status" value="1"/>
</dbReference>
<dbReference type="FunFam" id="3.90.850.10:FF:000002">
    <property type="entry name" value="2-hydroxyhepta-2,4-diene-1,7-dioate isomerase"/>
    <property type="match status" value="1"/>
</dbReference>
<dbReference type="InterPro" id="IPR011234">
    <property type="entry name" value="Fumarylacetoacetase-like_C"/>
</dbReference>
<proteinExistence type="inferred from homology"/>
<keyword evidence="2" id="KW-0479">Metal-binding</keyword>
<evidence type="ECO:0000256" key="1">
    <source>
        <dbReference type="ARBA" id="ARBA00010211"/>
    </source>
</evidence>